<evidence type="ECO:0000256" key="11">
    <source>
        <dbReference type="SAM" id="MobiDB-lite"/>
    </source>
</evidence>
<comment type="similarity">
    <text evidence="2">Belongs to the MCM family.</text>
</comment>
<dbReference type="GO" id="GO:0017116">
    <property type="term" value="F:single-stranded DNA helicase activity"/>
    <property type="evidence" value="ECO:0007669"/>
    <property type="project" value="TreeGrafter"/>
</dbReference>
<keyword evidence="7" id="KW-0347">Helicase</keyword>
<keyword evidence="8" id="KW-0067">ATP-binding</keyword>
<accession>A0AAD6UGC5</accession>
<evidence type="ECO:0000256" key="9">
    <source>
        <dbReference type="ARBA" id="ARBA00023125"/>
    </source>
</evidence>
<sequence>MKTTFFRCLTCSHTSQVEIDRGKIYEPPVCPRDVCAAPGTLSLIHNRCVFADRQVIRLQETPDAVLTARQLNVSLSVLDEFVDVAKPGDRLVVTDIFRSIPLRVNPRQRSLKSLYKTYLDVVHVGLVGGSEGREGVLAFDKRTRAAGDRIPGVGGAGDVDGGISGLDGDEQKTRNAELEDMTSSRLRTPRFHLPVLQRSPKK</sequence>
<dbReference type="GO" id="GO:1902975">
    <property type="term" value="P:mitotic DNA replication initiation"/>
    <property type="evidence" value="ECO:0007669"/>
    <property type="project" value="TreeGrafter"/>
</dbReference>
<keyword evidence="5" id="KW-0547">Nucleotide-binding</keyword>
<evidence type="ECO:0000256" key="7">
    <source>
        <dbReference type="ARBA" id="ARBA00022806"/>
    </source>
</evidence>
<evidence type="ECO:0000313" key="13">
    <source>
        <dbReference type="EMBL" id="KAJ7102493.1"/>
    </source>
</evidence>
<feature type="domain" description="MCM OB" evidence="12">
    <location>
        <begin position="1"/>
        <end position="100"/>
    </location>
</feature>
<dbReference type="FunFam" id="2.20.28.10:FF:000003">
    <property type="entry name" value="DNA helicase"/>
    <property type="match status" value="1"/>
</dbReference>
<dbReference type="GO" id="GO:0016787">
    <property type="term" value="F:hydrolase activity"/>
    <property type="evidence" value="ECO:0007669"/>
    <property type="project" value="UniProtKB-KW"/>
</dbReference>
<dbReference type="InterPro" id="IPR033762">
    <property type="entry name" value="MCM_OB"/>
</dbReference>
<dbReference type="InterPro" id="IPR012340">
    <property type="entry name" value="NA-bd_OB-fold"/>
</dbReference>
<dbReference type="Gene3D" id="2.40.50.140">
    <property type="entry name" value="Nucleic acid-binding proteins"/>
    <property type="match status" value="1"/>
</dbReference>
<dbReference type="Proteomes" id="UP001222325">
    <property type="component" value="Unassembled WGS sequence"/>
</dbReference>
<dbReference type="EC" id="3.6.4.12" evidence="3"/>
<reference evidence="13" key="1">
    <citation type="submission" date="2023-03" db="EMBL/GenBank/DDBJ databases">
        <title>Massive genome expansion in bonnet fungi (Mycena s.s.) driven by repeated elements and novel gene families across ecological guilds.</title>
        <authorList>
            <consortium name="Lawrence Berkeley National Laboratory"/>
            <person name="Harder C.B."/>
            <person name="Miyauchi S."/>
            <person name="Viragh M."/>
            <person name="Kuo A."/>
            <person name="Thoen E."/>
            <person name="Andreopoulos B."/>
            <person name="Lu D."/>
            <person name="Skrede I."/>
            <person name="Drula E."/>
            <person name="Henrissat B."/>
            <person name="Morin E."/>
            <person name="Kohler A."/>
            <person name="Barry K."/>
            <person name="LaButti K."/>
            <person name="Morin E."/>
            <person name="Salamov A."/>
            <person name="Lipzen A."/>
            <person name="Mereny Z."/>
            <person name="Hegedus B."/>
            <person name="Baldrian P."/>
            <person name="Stursova M."/>
            <person name="Weitz H."/>
            <person name="Taylor A."/>
            <person name="Grigoriev I.V."/>
            <person name="Nagy L.G."/>
            <person name="Martin F."/>
            <person name="Kauserud H."/>
        </authorList>
    </citation>
    <scope>NUCLEOTIDE SEQUENCE</scope>
    <source>
        <strain evidence="13">CBHHK173m</strain>
    </source>
</reference>
<evidence type="ECO:0000256" key="1">
    <source>
        <dbReference type="ARBA" id="ARBA00004123"/>
    </source>
</evidence>
<dbReference type="InterPro" id="IPR031327">
    <property type="entry name" value="MCM"/>
</dbReference>
<dbReference type="GO" id="GO:0006271">
    <property type="term" value="P:DNA strand elongation involved in DNA replication"/>
    <property type="evidence" value="ECO:0007669"/>
    <property type="project" value="TreeGrafter"/>
</dbReference>
<dbReference type="GO" id="GO:0005524">
    <property type="term" value="F:ATP binding"/>
    <property type="evidence" value="ECO:0007669"/>
    <property type="project" value="UniProtKB-KW"/>
</dbReference>
<evidence type="ECO:0000256" key="2">
    <source>
        <dbReference type="ARBA" id="ARBA00008010"/>
    </source>
</evidence>
<evidence type="ECO:0000256" key="5">
    <source>
        <dbReference type="ARBA" id="ARBA00022741"/>
    </source>
</evidence>
<comment type="subcellular location">
    <subcellularLocation>
        <location evidence="1">Nucleus</location>
    </subcellularLocation>
</comment>
<evidence type="ECO:0000256" key="6">
    <source>
        <dbReference type="ARBA" id="ARBA00022801"/>
    </source>
</evidence>
<evidence type="ECO:0000259" key="12">
    <source>
        <dbReference type="Pfam" id="PF17207"/>
    </source>
</evidence>
<keyword evidence="6" id="KW-0378">Hydrolase</keyword>
<dbReference type="PANTHER" id="PTHR11630:SF66">
    <property type="entry name" value="DNA REPLICATION LICENSING FACTOR MCM4"/>
    <property type="match status" value="1"/>
</dbReference>
<dbReference type="EMBL" id="JARJCN010000003">
    <property type="protein sequence ID" value="KAJ7102493.1"/>
    <property type="molecule type" value="Genomic_DNA"/>
</dbReference>
<keyword evidence="4" id="KW-0235">DNA replication</keyword>
<evidence type="ECO:0000256" key="4">
    <source>
        <dbReference type="ARBA" id="ARBA00022705"/>
    </source>
</evidence>
<dbReference type="GO" id="GO:0031261">
    <property type="term" value="C:DNA replication preinitiation complex"/>
    <property type="evidence" value="ECO:0007669"/>
    <property type="project" value="UniProtKB-ARBA"/>
</dbReference>
<keyword evidence="14" id="KW-1185">Reference proteome</keyword>
<evidence type="ECO:0000313" key="14">
    <source>
        <dbReference type="Proteomes" id="UP001222325"/>
    </source>
</evidence>
<keyword evidence="9" id="KW-0238">DNA-binding</keyword>
<dbReference type="GO" id="GO:0042555">
    <property type="term" value="C:MCM complex"/>
    <property type="evidence" value="ECO:0007669"/>
    <property type="project" value="TreeGrafter"/>
</dbReference>
<dbReference type="GO" id="GO:0005656">
    <property type="term" value="C:nuclear pre-replicative complex"/>
    <property type="evidence" value="ECO:0007669"/>
    <property type="project" value="UniProtKB-ARBA"/>
</dbReference>
<dbReference type="AlphaFoldDB" id="A0AAD6UGC5"/>
<evidence type="ECO:0000256" key="10">
    <source>
        <dbReference type="ARBA" id="ARBA00023242"/>
    </source>
</evidence>
<dbReference type="Pfam" id="PF17207">
    <property type="entry name" value="MCM_OB"/>
    <property type="match status" value="1"/>
</dbReference>
<keyword evidence="10" id="KW-0539">Nucleus</keyword>
<dbReference type="GO" id="GO:0006279">
    <property type="term" value="P:premeiotic DNA replication"/>
    <property type="evidence" value="ECO:0007669"/>
    <property type="project" value="UniProtKB-ARBA"/>
</dbReference>
<dbReference type="SMART" id="SM00350">
    <property type="entry name" value="MCM"/>
    <property type="match status" value="1"/>
</dbReference>
<dbReference type="GO" id="GO:0003697">
    <property type="term" value="F:single-stranded DNA binding"/>
    <property type="evidence" value="ECO:0007669"/>
    <property type="project" value="TreeGrafter"/>
</dbReference>
<dbReference type="SUPFAM" id="SSF50249">
    <property type="entry name" value="Nucleic acid-binding proteins"/>
    <property type="match status" value="1"/>
</dbReference>
<protein>
    <recommendedName>
        <fullName evidence="3">DNA helicase</fullName>
        <ecNumber evidence="3">3.6.4.12</ecNumber>
    </recommendedName>
</protein>
<proteinExistence type="inferred from homology"/>
<organism evidence="13 14">
    <name type="scientific">Mycena belliarum</name>
    <dbReference type="NCBI Taxonomy" id="1033014"/>
    <lineage>
        <taxon>Eukaryota</taxon>
        <taxon>Fungi</taxon>
        <taxon>Dikarya</taxon>
        <taxon>Basidiomycota</taxon>
        <taxon>Agaricomycotina</taxon>
        <taxon>Agaricomycetes</taxon>
        <taxon>Agaricomycetidae</taxon>
        <taxon>Agaricales</taxon>
        <taxon>Marasmiineae</taxon>
        <taxon>Mycenaceae</taxon>
        <taxon>Mycena</taxon>
    </lineage>
</organism>
<gene>
    <name evidence="13" type="ORF">B0H15DRAFT_335183</name>
</gene>
<feature type="compositionally biased region" description="Gly residues" evidence="11">
    <location>
        <begin position="152"/>
        <end position="165"/>
    </location>
</feature>
<dbReference type="PANTHER" id="PTHR11630">
    <property type="entry name" value="DNA REPLICATION LICENSING FACTOR MCM FAMILY MEMBER"/>
    <property type="match status" value="1"/>
</dbReference>
<dbReference type="GO" id="GO:0097373">
    <property type="term" value="C:MCM core complex"/>
    <property type="evidence" value="ECO:0007669"/>
    <property type="project" value="UniProtKB-ARBA"/>
</dbReference>
<name>A0AAD6UGC5_9AGAR</name>
<evidence type="ECO:0000256" key="3">
    <source>
        <dbReference type="ARBA" id="ARBA00012551"/>
    </source>
</evidence>
<comment type="caution">
    <text evidence="13">The sequence shown here is derived from an EMBL/GenBank/DDBJ whole genome shotgun (WGS) entry which is preliminary data.</text>
</comment>
<dbReference type="GO" id="GO:0043596">
    <property type="term" value="C:nuclear replication fork"/>
    <property type="evidence" value="ECO:0007669"/>
    <property type="project" value="UniProtKB-ARBA"/>
</dbReference>
<dbReference type="GO" id="GO:0000727">
    <property type="term" value="P:double-strand break repair via break-induced replication"/>
    <property type="evidence" value="ECO:0007669"/>
    <property type="project" value="TreeGrafter"/>
</dbReference>
<evidence type="ECO:0000256" key="8">
    <source>
        <dbReference type="ARBA" id="ARBA00022840"/>
    </source>
</evidence>
<feature type="region of interest" description="Disordered" evidence="11">
    <location>
        <begin position="150"/>
        <end position="184"/>
    </location>
</feature>